<proteinExistence type="predicted"/>
<accession>A0A0L6USS5</accession>
<dbReference type="AlphaFoldDB" id="A0A0L6USS5"/>
<gene>
    <name evidence="1" type="ORF">VP01_388g4</name>
</gene>
<reference evidence="1 2" key="1">
    <citation type="submission" date="2015-08" db="EMBL/GenBank/DDBJ databases">
        <title>Next Generation Sequencing and Analysis of the Genome of Puccinia sorghi L Schw, the Causal Agent of Maize Common Rust.</title>
        <authorList>
            <person name="Rochi L."/>
            <person name="Burguener G."/>
            <person name="Darino M."/>
            <person name="Turjanski A."/>
            <person name="Kreff E."/>
            <person name="Dieguez M.J."/>
            <person name="Sacco F."/>
        </authorList>
    </citation>
    <scope>NUCLEOTIDE SEQUENCE [LARGE SCALE GENOMIC DNA]</scope>
    <source>
        <strain evidence="1 2">RO10H11247</strain>
    </source>
</reference>
<sequence length="94" mass="10800">MLFSIKSHLLGSQSNFTTVIKLVIKTLEAQNHKLTAQFHQKKINTLKNLSSVFALRKAQKNYKVAAKRIKNKNLPEDGKNCHTIWTEIPCMHKI</sequence>
<dbReference type="VEuPathDB" id="FungiDB:VP01_388g4"/>
<organism evidence="1 2">
    <name type="scientific">Puccinia sorghi</name>
    <dbReference type="NCBI Taxonomy" id="27349"/>
    <lineage>
        <taxon>Eukaryota</taxon>
        <taxon>Fungi</taxon>
        <taxon>Dikarya</taxon>
        <taxon>Basidiomycota</taxon>
        <taxon>Pucciniomycotina</taxon>
        <taxon>Pucciniomycetes</taxon>
        <taxon>Pucciniales</taxon>
        <taxon>Pucciniaceae</taxon>
        <taxon>Puccinia</taxon>
    </lineage>
</organism>
<protein>
    <submittedName>
        <fullName evidence="1">Uncharacterized protein</fullName>
    </submittedName>
</protein>
<dbReference type="EMBL" id="LAVV01008934">
    <property type="protein sequence ID" value="KNZ51601.1"/>
    <property type="molecule type" value="Genomic_DNA"/>
</dbReference>
<name>A0A0L6USS5_9BASI</name>
<dbReference type="Proteomes" id="UP000037035">
    <property type="component" value="Unassembled WGS sequence"/>
</dbReference>
<evidence type="ECO:0000313" key="1">
    <source>
        <dbReference type="EMBL" id="KNZ51601.1"/>
    </source>
</evidence>
<keyword evidence="2" id="KW-1185">Reference proteome</keyword>
<evidence type="ECO:0000313" key="2">
    <source>
        <dbReference type="Proteomes" id="UP000037035"/>
    </source>
</evidence>
<comment type="caution">
    <text evidence="1">The sequence shown here is derived from an EMBL/GenBank/DDBJ whole genome shotgun (WGS) entry which is preliminary data.</text>
</comment>